<dbReference type="InterPro" id="IPR005804">
    <property type="entry name" value="FA_desaturase_dom"/>
</dbReference>
<sequence>MRPHYLPSSHSPFSTELRREVAAYLASRQDHRFGNAATWLKAGSLLAIACVLFVLCFRAHSPATFFASYVGMFLAAVMLSVNSMHDASHGALSKSKWLNTLVMRAVTLPLGIEPAYWQARHVRYHHVYPNIEHHDLDTEANVFLRQTPFQAWHPHFRFQHLYWPAIAALSLPYINWIYDWSDRLGTTPLAQDGLLPGARGWALFIASKLVHFGVFLVLPLVLLGPTVGYGTVFAAYLAGQMLASSILLMLILGTHWAETEFYLLPADGRLPHTRDEHAFLTCCDWITRPAFIGAWLGGLNHHLTHHLFPGHGHRHYRAIAPIVERLARQHGLPYRAIGYAELLSSQQRFLRKMGQAPRSLSA</sequence>
<dbReference type="GO" id="GO:0016717">
    <property type="term" value="F:oxidoreductase activity, acting on paired donors, with oxidation of a pair of donors resulting in the reduction of molecular oxygen to two molecules of water"/>
    <property type="evidence" value="ECO:0007669"/>
    <property type="project" value="TreeGrafter"/>
</dbReference>
<name>A0A1N6JRC9_9BURK</name>
<keyword evidence="1" id="KW-0812">Transmembrane</keyword>
<dbReference type="Proteomes" id="UP000185151">
    <property type="component" value="Unassembled WGS sequence"/>
</dbReference>
<feature type="transmembrane region" description="Helical" evidence="1">
    <location>
        <begin position="66"/>
        <end position="84"/>
    </location>
</feature>
<feature type="transmembrane region" description="Helical" evidence="1">
    <location>
        <begin position="198"/>
        <end position="223"/>
    </location>
</feature>
<proteinExistence type="predicted"/>
<dbReference type="Pfam" id="PF00487">
    <property type="entry name" value="FA_desaturase"/>
    <property type="match status" value="1"/>
</dbReference>
<protein>
    <submittedName>
        <fullName evidence="3">Linoleoyl-CoA desaturase</fullName>
    </submittedName>
</protein>
<gene>
    <name evidence="3" type="ORF">SAMN05444165_3472</name>
</gene>
<dbReference type="GO" id="GO:0016020">
    <property type="term" value="C:membrane"/>
    <property type="evidence" value="ECO:0007669"/>
    <property type="project" value="TreeGrafter"/>
</dbReference>
<feature type="transmembrane region" description="Helical" evidence="1">
    <location>
        <begin position="235"/>
        <end position="257"/>
    </location>
</feature>
<dbReference type="RefSeq" id="WP_074296866.1">
    <property type="nucleotide sequence ID" value="NZ_FSRU01000001.1"/>
</dbReference>
<dbReference type="PANTHER" id="PTHR19353">
    <property type="entry name" value="FATTY ACID DESATURASE 2"/>
    <property type="match status" value="1"/>
</dbReference>
<feature type="domain" description="Fatty acid desaturase" evidence="2">
    <location>
        <begin position="68"/>
        <end position="336"/>
    </location>
</feature>
<dbReference type="AlphaFoldDB" id="A0A1N6JRC9"/>
<dbReference type="CDD" id="cd03506">
    <property type="entry name" value="Delta6-FADS-like"/>
    <property type="match status" value="1"/>
</dbReference>
<evidence type="ECO:0000313" key="3">
    <source>
        <dbReference type="EMBL" id="SIO46882.1"/>
    </source>
</evidence>
<feature type="transmembrane region" description="Helical" evidence="1">
    <location>
        <begin position="161"/>
        <end position="178"/>
    </location>
</feature>
<dbReference type="InterPro" id="IPR012171">
    <property type="entry name" value="Fatty_acid_desaturase"/>
</dbReference>
<feature type="transmembrane region" description="Helical" evidence="1">
    <location>
        <begin position="38"/>
        <end position="60"/>
    </location>
</feature>
<keyword evidence="1" id="KW-0472">Membrane</keyword>
<evidence type="ECO:0000259" key="2">
    <source>
        <dbReference type="Pfam" id="PF00487"/>
    </source>
</evidence>
<reference evidence="3 4" key="1">
    <citation type="submission" date="2016-11" db="EMBL/GenBank/DDBJ databases">
        <authorList>
            <person name="Jaros S."/>
            <person name="Januszkiewicz K."/>
            <person name="Wedrychowicz H."/>
        </authorList>
    </citation>
    <scope>NUCLEOTIDE SEQUENCE [LARGE SCALE GENOMIC DNA]</scope>
    <source>
        <strain evidence="3 4">GAS95</strain>
    </source>
</reference>
<evidence type="ECO:0000256" key="1">
    <source>
        <dbReference type="SAM" id="Phobius"/>
    </source>
</evidence>
<dbReference type="EMBL" id="FSRU01000001">
    <property type="protein sequence ID" value="SIO46882.1"/>
    <property type="molecule type" value="Genomic_DNA"/>
</dbReference>
<dbReference type="PANTHER" id="PTHR19353:SF19">
    <property type="entry name" value="DELTA(5) FATTY ACID DESATURASE C-RELATED"/>
    <property type="match status" value="1"/>
</dbReference>
<evidence type="ECO:0000313" key="4">
    <source>
        <dbReference type="Proteomes" id="UP000185151"/>
    </source>
</evidence>
<accession>A0A1N6JRC9</accession>
<dbReference type="OrthoDB" id="104711at2"/>
<keyword evidence="4" id="KW-1185">Reference proteome</keyword>
<organism evidence="3 4">
    <name type="scientific">Paraburkholderia phenazinium</name>
    <dbReference type="NCBI Taxonomy" id="60549"/>
    <lineage>
        <taxon>Bacteria</taxon>
        <taxon>Pseudomonadati</taxon>
        <taxon>Pseudomonadota</taxon>
        <taxon>Betaproteobacteria</taxon>
        <taxon>Burkholderiales</taxon>
        <taxon>Burkholderiaceae</taxon>
        <taxon>Paraburkholderia</taxon>
    </lineage>
</organism>
<dbReference type="GO" id="GO:0008610">
    <property type="term" value="P:lipid biosynthetic process"/>
    <property type="evidence" value="ECO:0007669"/>
    <property type="project" value="UniProtKB-ARBA"/>
</dbReference>
<keyword evidence="1" id="KW-1133">Transmembrane helix</keyword>